<accession>T1FAZ4</accession>
<reference evidence="1 3" key="2">
    <citation type="journal article" date="2013" name="Nature">
        <title>Insights into bilaterian evolution from three spiralian genomes.</title>
        <authorList>
            <person name="Simakov O."/>
            <person name="Marletaz F."/>
            <person name="Cho S.J."/>
            <person name="Edsinger-Gonzales E."/>
            <person name="Havlak P."/>
            <person name="Hellsten U."/>
            <person name="Kuo D.H."/>
            <person name="Larsson T."/>
            <person name="Lv J."/>
            <person name="Arendt D."/>
            <person name="Savage R."/>
            <person name="Osoegawa K."/>
            <person name="de Jong P."/>
            <person name="Grimwood J."/>
            <person name="Chapman J.A."/>
            <person name="Shapiro H."/>
            <person name="Aerts A."/>
            <person name="Otillar R.P."/>
            <person name="Terry A.Y."/>
            <person name="Boore J.L."/>
            <person name="Grigoriev I.V."/>
            <person name="Lindberg D.R."/>
            <person name="Seaver E.C."/>
            <person name="Weisblat D.A."/>
            <person name="Putnam N.H."/>
            <person name="Rokhsar D.S."/>
        </authorList>
    </citation>
    <scope>NUCLEOTIDE SEQUENCE</scope>
</reference>
<name>T1FAZ4_HELRO</name>
<protein>
    <submittedName>
        <fullName evidence="1 2">Uncharacterized protein</fullName>
    </submittedName>
</protein>
<dbReference type="AlphaFoldDB" id="T1FAZ4"/>
<dbReference type="KEGG" id="hro:HELRODRAFT_176856"/>
<dbReference type="RefSeq" id="XP_009023362.1">
    <property type="nucleotide sequence ID" value="XM_009025114.1"/>
</dbReference>
<evidence type="ECO:0000313" key="3">
    <source>
        <dbReference type="Proteomes" id="UP000015101"/>
    </source>
</evidence>
<dbReference type="HOGENOM" id="CLU_1078816_0_0_1"/>
<dbReference type="EnsemblMetazoa" id="HelroT176856">
    <property type="protein sequence ID" value="HelroP176856"/>
    <property type="gene ID" value="HelroG176856"/>
</dbReference>
<reference evidence="3" key="1">
    <citation type="submission" date="2012-12" db="EMBL/GenBank/DDBJ databases">
        <authorList>
            <person name="Hellsten U."/>
            <person name="Grimwood J."/>
            <person name="Chapman J.A."/>
            <person name="Shapiro H."/>
            <person name="Aerts A."/>
            <person name="Otillar R.P."/>
            <person name="Terry A.Y."/>
            <person name="Boore J.L."/>
            <person name="Simakov O."/>
            <person name="Marletaz F."/>
            <person name="Cho S.-J."/>
            <person name="Edsinger-Gonzales E."/>
            <person name="Havlak P."/>
            <person name="Kuo D.-H."/>
            <person name="Larsson T."/>
            <person name="Lv J."/>
            <person name="Arendt D."/>
            <person name="Savage R."/>
            <person name="Osoegawa K."/>
            <person name="de Jong P."/>
            <person name="Lindberg D.R."/>
            <person name="Seaver E.C."/>
            <person name="Weisblat D.A."/>
            <person name="Putnam N.H."/>
            <person name="Grigoriev I.V."/>
            <person name="Rokhsar D.S."/>
        </authorList>
    </citation>
    <scope>NUCLEOTIDE SEQUENCE</scope>
</reference>
<proteinExistence type="predicted"/>
<organism evidence="2 3">
    <name type="scientific">Helobdella robusta</name>
    <name type="common">Californian leech</name>
    <dbReference type="NCBI Taxonomy" id="6412"/>
    <lineage>
        <taxon>Eukaryota</taxon>
        <taxon>Metazoa</taxon>
        <taxon>Spiralia</taxon>
        <taxon>Lophotrochozoa</taxon>
        <taxon>Annelida</taxon>
        <taxon>Clitellata</taxon>
        <taxon>Hirudinea</taxon>
        <taxon>Rhynchobdellida</taxon>
        <taxon>Glossiphoniidae</taxon>
        <taxon>Helobdella</taxon>
    </lineage>
</organism>
<evidence type="ECO:0000313" key="2">
    <source>
        <dbReference type="EnsemblMetazoa" id="HelroP176856"/>
    </source>
</evidence>
<evidence type="ECO:0000313" key="1">
    <source>
        <dbReference type="EMBL" id="ESN98396.1"/>
    </source>
</evidence>
<reference evidence="2" key="3">
    <citation type="submission" date="2015-06" db="UniProtKB">
        <authorList>
            <consortium name="EnsemblMetazoa"/>
        </authorList>
    </citation>
    <scope>IDENTIFICATION</scope>
</reference>
<sequence>MAVTICPFAVAVDRSDASYSGVKAPNSKTLIGSVNASLMCYNCNTNSSTKPCQFWTCFGEYCAKLVKLDEQTAKIVEVRRYCHIDKWNNNNNNNNNNIKKKNINNNKEDDDDGDGEINMGCHQTKTFIKCLCATKFCNGASNMKRPDGCTLIPWRAGRCLAWDVTVPGTLAKRYVRMRRPDGCTLIPWRAGRCLAWDVTVPGTLAKRYVRMRFGRGQGSGRENEKIWERPPLDGILANMYRANHNTSNNYNINYNNTN</sequence>
<dbReference type="EMBL" id="KB097144">
    <property type="protein sequence ID" value="ESN98396.1"/>
    <property type="molecule type" value="Genomic_DNA"/>
</dbReference>
<gene>
    <name evidence="2" type="primary">20205993</name>
    <name evidence="1" type="ORF">HELRODRAFT_176856</name>
</gene>
<dbReference type="InParanoid" id="T1FAZ4"/>
<dbReference type="CTD" id="20205993"/>
<dbReference type="EMBL" id="AMQM01005867">
    <property type="status" value="NOT_ANNOTATED_CDS"/>
    <property type="molecule type" value="Genomic_DNA"/>
</dbReference>
<dbReference type="GeneID" id="20205993"/>
<dbReference type="Proteomes" id="UP000015101">
    <property type="component" value="Unassembled WGS sequence"/>
</dbReference>
<keyword evidence="3" id="KW-1185">Reference proteome</keyword>